<proteinExistence type="predicted"/>
<dbReference type="SMART" id="SM00980">
    <property type="entry name" value="THAP"/>
    <property type="match status" value="1"/>
</dbReference>
<dbReference type="PANTHER" id="PTHR47120:SF1">
    <property type="entry name" value="THAP DOMAIN-CONTAINING PROTEIN 3"/>
    <property type="match status" value="1"/>
</dbReference>
<organism evidence="7 8">
    <name type="scientific">Erpetoichthys calabaricus</name>
    <name type="common">Rope fish</name>
    <name type="synonym">Calamoichthys calabaricus</name>
    <dbReference type="NCBI Taxonomy" id="27687"/>
    <lineage>
        <taxon>Eukaryota</taxon>
        <taxon>Metazoa</taxon>
        <taxon>Chordata</taxon>
        <taxon>Craniata</taxon>
        <taxon>Vertebrata</taxon>
        <taxon>Euteleostomi</taxon>
        <taxon>Actinopterygii</taxon>
        <taxon>Polypteriformes</taxon>
        <taxon>Polypteridae</taxon>
        <taxon>Erpetoichthys</taxon>
    </lineage>
</organism>
<dbReference type="InterPro" id="IPR006612">
    <property type="entry name" value="THAP_Znf"/>
</dbReference>
<reference evidence="7" key="1">
    <citation type="submission" date="2021-06" db="EMBL/GenBank/DDBJ databases">
        <authorList>
            <consortium name="Wellcome Sanger Institute Data Sharing"/>
        </authorList>
    </citation>
    <scope>NUCLEOTIDE SEQUENCE [LARGE SCALE GENOMIC DNA]</scope>
</reference>
<dbReference type="SUPFAM" id="SSF57716">
    <property type="entry name" value="Glucocorticoid receptor-like (DNA-binding domain)"/>
    <property type="match status" value="1"/>
</dbReference>
<dbReference type="AlphaFoldDB" id="A0A8C4S046"/>
<evidence type="ECO:0000256" key="5">
    <source>
        <dbReference type="PROSITE-ProRule" id="PRU00309"/>
    </source>
</evidence>
<keyword evidence="3" id="KW-0862">Zinc</keyword>
<accession>A0A8C4S046</accession>
<dbReference type="Pfam" id="PF05485">
    <property type="entry name" value="THAP"/>
    <property type="match status" value="1"/>
</dbReference>
<protein>
    <submittedName>
        <fullName evidence="7">THAP domain containing 3</fullName>
    </submittedName>
</protein>
<dbReference type="PROSITE" id="PS50950">
    <property type="entry name" value="ZF_THAP"/>
    <property type="match status" value="1"/>
</dbReference>
<keyword evidence="4 5" id="KW-0238">DNA-binding</keyword>
<evidence type="ECO:0000256" key="3">
    <source>
        <dbReference type="ARBA" id="ARBA00022833"/>
    </source>
</evidence>
<dbReference type="Proteomes" id="UP000694620">
    <property type="component" value="Chromosome 8"/>
</dbReference>
<gene>
    <name evidence="7" type="primary">THAP3</name>
</gene>
<dbReference type="SMART" id="SM00692">
    <property type="entry name" value="DM3"/>
    <property type="match status" value="1"/>
</dbReference>
<name>A0A8C4S046_ERPCA</name>
<keyword evidence="1" id="KW-0479">Metal-binding</keyword>
<evidence type="ECO:0000313" key="7">
    <source>
        <dbReference type="Ensembl" id="ENSECRP00000009746.1"/>
    </source>
</evidence>
<reference evidence="7" key="2">
    <citation type="submission" date="2025-08" db="UniProtKB">
        <authorList>
            <consortium name="Ensembl"/>
        </authorList>
    </citation>
    <scope>IDENTIFICATION</scope>
</reference>
<dbReference type="PANTHER" id="PTHR47120">
    <property type="entry name" value="THAP DOMAIN-CONTAINING PROTEIN 3"/>
    <property type="match status" value="1"/>
</dbReference>
<evidence type="ECO:0000256" key="2">
    <source>
        <dbReference type="ARBA" id="ARBA00022771"/>
    </source>
</evidence>
<feature type="domain" description="THAP-type" evidence="6">
    <location>
        <begin position="1"/>
        <end position="82"/>
    </location>
</feature>
<dbReference type="GO" id="GO:0003677">
    <property type="term" value="F:DNA binding"/>
    <property type="evidence" value="ECO:0007669"/>
    <property type="project" value="UniProtKB-UniRule"/>
</dbReference>
<evidence type="ECO:0000256" key="4">
    <source>
        <dbReference type="ARBA" id="ARBA00023125"/>
    </source>
</evidence>
<keyword evidence="8" id="KW-1185">Reference proteome</keyword>
<evidence type="ECO:0000256" key="1">
    <source>
        <dbReference type="ARBA" id="ARBA00022723"/>
    </source>
</evidence>
<dbReference type="GeneTree" id="ENSGT00940000162344"/>
<sequence length="259" mass="29973">MPKSCAAYNCTNRYSNKKGKLTFHRFPLSKPHILKEWLDNIGRENFQPNQHMVLCSEHFTPDCFSGFGNRKNLIWNAVPTIFSFTQDTKKRRSSKRLRCMEEDILPVVIPIDEVEAKGGLQVPHPETKPEVVMKCQGEELNQDLHPVSQTQELPESQPFDHSYAIIDVRDMKERLFASLEINEKLHKMVKFKSEVIRRMKLKLNYAHRQLERLEAAHRRAECPGSWRESIRHTIDCPAEKGNSRASGCCALQVHEKPGL</sequence>
<keyword evidence="2 5" id="KW-0863">Zinc-finger</keyword>
<dbReference type="InterPro" id="IPR026520">
    <property type="entry name" value="THAP3"/>
</dbReference>
<dbReference type="GO" id="GO:0008270">
    <property type="term" value="F:zinc ion binding"/>
    <property type="evidence" value="ECO:0007669"/>
    <property type="project" value="UniProtKB-KW"/>
</dbReference>
<reference evidence="7" key="3">
    <citation type="submission" date="2025-09" db="UniProtKB">
        <authorList>
            <consortium name="Ensembl"/>
        </authorList>
    </citation>
    <scope>IDENTIFICATION</scope>
</reference>
<dbReference type="Ensembl" id="ENSECRT00000009911.1">
    <property type="protein sequence ID" value="ENSECRP00000009746.1"/>
    <property type="gene ID" value="ENSECRG00000006538.1"/>
</dbReference>
<evidence type="ECO:0000259" key="6">
    <source>
        <dbReference type="PROSITE" id="PS50950"/>
    </source>
</evidence>
<evidence type="ECO:0000313" key="8">
    <source>
        <dbReference type="Proteomes" id="UP000694620"/>
    </source>
</evidence>